<proteinExistence type="inferred from homology"/>
<dbReference type="CDD" id="cd06261">
    <property type="entry name" value="TM_PBP2"/>
    <property type="match status" value="1"/>
</dbReference>
<evidence type="ECO:0000256" key="4">
    <source>
        <dbReference type="ARBA" id="ARBA00022692"/>
    </source>
</evidence>
<evidence type="ECO:0000256" key="6">
    <source>
        <dbReference type="ARBA" id="ARBA00023136"/>
    </source>
</evidence>
<keyword evidence="4 7" id="KW-0812">Transmembrane</keyword>
<protein>
    <submittedName>
        <fullName evidence="9">Carbohydrate ABC transporter permease</fullName>
    </submittedName>
</protein>
<comment type="caution">
    <text evidence="9">The sequence shown here is derived from an EMBL/GenBank/DDBJ whole genome shotgun (WGS) entry which is preliminary data.</text>
</comment>
<name>A0A413RIL7_9CELL</name>
<evidence type="ECO:0000313" key="10">
    <source>
        <dbReference type="Proteomes" id="UP000283374"/>
    </source>
</evidence>
<comment type="subcellular location">
    <subcellularLocation>
        <location evidence="1 7">Cell membrane</location>
        <topology evidence="1 7">Multi-pass membrane protein</topology>
    </subcellularLocation>
</comment>
<feature type="transmembrane region" description="Helical" evidence="7">
    <location>
        <begin position="25"/>
        <end position="50"/>
    </location>
</feature>
<dbReference type="InterPro" id="IPR000515">
    <property type="entry name" value="MetI-like"/>
</dbReference>
<dbReference type="RefSeq" id="WP_118768168.1">
    <property type="nucleotide sequence ID" value="NZ_QWKP01000216.1"/>
</dbReference>
<feature type="transmembrane region" description="Helical" evidence="7">
    <location>
        <begin position="263"/>
        <end position="285"/>
    </location>
</feature>
<keyword evidence="2 7" id="KW-0813">Transport</keyword>
<comment type="similarity">
    <text evidence="7">Belongs to the binding-protein-dependent transport system permease family.</text>
</comment>
<dbReference type="GO" id="GO:0005886">
    <property type="term" value="C:plasma membrane"/>
    <property type="evidence" value="ECO:0007669"/>
    <property type="project" value="UniProtKB-SubCell"/>
</dbReference>
<dbReference type="PROSITE" id="PS50928">
    <property type="entry name" value="ABC_TM1"/>
    <property type="match status" value="1"/>
</dbReference>
<dbReference type="InterPro" id="IPR035906">
    <property type="entry name" value="MetI-like_sf"/>
</dbReference>
<evidence type="ECO:0000259" key="8">
    <source>
        <dbReference type="PROSITE" id="PS50928"/>
    </source>
</evidence>
<evidence type="ECO:0000256" key="3">
    <source>
        <dbReference type="ARBA" id="ARBA00022475"/>
    </source>
</evidence>
<dbReference type="AlphaFoldDB" id="A0A413RIL7"/>
<reference evidence="9 10" key="1">
    <citation type="submission" date="2018-08" db="EMBL/GenBank/DDBJ databases">
        <title>Cellulomonas rhizosphaerae sp. nov., a novel actinomycete isolated from soil.</title>
        <authorList>
            <person name="Tian Y."/>
        </authorList>
    </citation>
    <scope>NUCLEOTIDE SEQUENCE [LARGE SCALE GENOMIC DNA]</scope>
    <source>
        <strain evidence="9 10">NEAU-TCZ24</strain>
    </source>
</reference>
<keyword evidence="6 7" id="KW-0472">Membrane</keyword>
<evidence type="ECO:0000313" key="9">
    <source>
        <dbReference type="EMBL" id="RHA38155.1"/>
    </source>
</evidence>
<dbReference type="PANTHER" id="PTHR43744">
    <property type="entry name" value="ABC TRANSPORTER PERMEASE PROTEIN MG189-RELATED-RELATED"/>
    <property type="match status" value="1"/>
</dbReference>
<dbReference type="EMBL" id="QWKP01000216">
    <property type="protein sequence ID" value="RHA38155.1"/>
    <property type="molecule type" value="Genomic_DNA"/>
</dbReference>
<feature type="transmembrane region" description="Helical" evidence="7">
    <location>
        <begin position="127"/>
        <end position="149"/>
    </location>
</feature>
<keyword evidence="10" id="KW-1185">Reference proteome</keyword>
<dbReference type="SUPFAM" id="SSF161098">
    <property type="entry name" value="MetI-like"/>
    <property type="match status" value="1"/>
</dbReference>
<accession>A0A413RIL7</accession>
<evidence type="ECO:0000256" key="2">
    <source>
        <dbReference type="ARBA" id="ARBA00022448"/>
    </source>
</evidence>
<feature type="transmembrane region" description="Helical" evidence="7">
    <location>
        <begin position="204"/>
        <end position="228"/>
    </location>
</feature>
<dbReference type="Pfam" id="PF00528">
    <property type="entry name" value="BPD_transp_1"/>
    <property type="match status" value="1"/>
</dbReference>
<feature type="transmembrane region" description="Helical" evidence="7">
    <location>
        <begin position="161"/>
        <end position="183"/>
    </location>
</feature>
<dbReference type="Gene3D" id="1.10.3720.10">
    <property type="entry name" value="MetI-like"/>
    <property type="match status" value="1"/>
</dbReference>
<keyword evidence="3" id="KW-1003">Cell membrane</keyword>
<sequence length="299" mass="33101">MSVATAERTAASSTRPRATGVRESLLSRTGAMLVMGIFTVYFLIPIWWLVVASTKSSGEFLSSNPLWFADMDLVGNLKALFQYRDGLYLQWLGNSVLYAGVGSFLATLIAGMCGYALAKYRFPGRELLFNVVLGGVLVPATALALPLFLLFSKVHLTNTYWAVFLPSIVSPFGVYLGRVFAAASVPDELLEASRIDGAGEIRTFFTVSVRLMMPALVTVFLFQFVAIWNNFFLPLIMLRSEKLFPVTFGLYTWNSQLNQFPELRTFVLVGALVSIVPLVVTFLLLQRFWRTGLGTGSLK</sequence>
<dbReference type="GO" id="GO:0055085">
    <property type="term" value="P:transmembrane transport"/>
    <property type="evidence" value="ECO:0007669"/>
    <property type="project" value="InterPro"/>
</dbReference>
<feature type="transmembrane region" description="Helical" evidence="7">
    <location>
        <begin position="96"/>
        <end position="118"/>
    </location>
</feature>
<organism evidence="9 10">
    <name type="scientific">Cellulomonas rhizosphaerae</name>
    <dbReference type="NCBI Taxonomy" id="2293719"/>
    <lineage>
        <taxon>Bacteria</taxon>
        <taxon>Bacillati</taxon>
        <taxon>Actinomycetota</taxon>
        <taxon>Actinomycetes</taxon>
        <taxon>Micrococcales</taxon>
        <taxon>Cellulomonadaceae</taxon>
        <taxon>Cellulomonas</taxon>
    </lineage>
</organism>
<dbReference type="OrthoDB" id="2063054at2"/>
<gene>
    <name evidence="9" type="ORF">D1825_14725</name>
</gene>
<evidence type="ECO:0000256" key="7">
    <source>
        <dbReference type="RuleBase" id="RU363032"/>
    </source>
</evidence>
<feature type="domain" description="ABC transmembrane type-1" evidence="8">
    <location>
        <begin position="92"/>
        <end position="284"/>
    </location>
</feature>
<dbReference type="PANTHER" id="PTHR43744:SF12">
    <property type="entry name" value="ABC TRANSPORTER PERMEASE PROTEIN MG189-RELATED"/>
    <property type="match status" value="1"/>
</dbReference>
<dbReference type="Proteomes" id="UP000283374">
    <property type="component" value="Unassembled WGS sequence"/>
</dbReference>
<evidence type="ECO:0000256" key="5">
    <source>
        <dbReference type="ARBA" id="ARBA00022989"/>
    </source>
</evidence>
<keyword evidence="5 7" id="KW-1133">Transmembrane helix</keyword>
<evidence type="ECO:0000256" key="1">
    <source>
        <dbReference type="ARBA" id="ARBA00004651"/>
    </source>
</evidence>